<dbReference type="GO" id="GO:0003700">
    <property type="term" value="F:DNA-binding transcription factor activity"/>
    <property type="evidence" value="ECO:0007669"/>
    <property type="project" value="TreeGrafter"/>
</dbReference>
<keyword evidence="3" id="KW-0804">Transcription</keyword>
<dbReference type="InterPro" id="IPR050707">
    <property type="entry name" value="HTH_MetabolicPath_Reg"/>
</dbReference>
<dbReference type="InterPro" id="IPR029016">
    <property type="entry name" value="GAF-like_dom_sf"/>
</dbReference>
<dbReference type="KEGG" id="bvz:BRAD3257_5031"/>
<dbReference type="Gene3D" id="1.10.10.10">
    <property type="entry name" value="Winged helix-like DNA-binding domain superfamily/Winged helix DNA-binding domain"/>
    <property type="match status" value="1"/>
</dbReference>
<dbReference type="Pfam" id="PF09339">
    <property type="entry name" value="HTH_IclR"/>
    <property type="match status" value="1"/>
</dbReference>
<accession>A0A2U3Q3M2</accession>
<dbReference type="SMART" id="SM00346">
    <property type="entry name" value="HTH_ICLR"/>
    <property type="match status" value="1"/>
</dbReference>
<evidence type="ECO:0000256" key="2">
    <source>
        <dbReference type="ARBA" id="ARBA00023125"/>
    </source>
</evidence>
<dbReference type="PROSITE" id="PS51077">
    <property type="entry name" value="HTH_ICLR"/>
    <property type="match status" value="1"/>
</dbReference>
<dbReference type="InterPro" id="IPR036390">
    <property type="entry name" value="WH_DNA-bd_sf"/>
</dbReference>
<evidence type="ECO:0000256" key="3">
    <source>
        <dbReference type="ARBA" id="ARBA00023163"/>
    </source>
</evidence>
<dbReference type="InterPro" id="IPR005471">
    <property type="entry name" value="Tscrpt_reg_IclR_N"/>
</dbReference>
<evidence type="ECO:0000259" key="5">
    <source>
        <dbReference type="PROSITE" id="PS51078"/>
    </source>
</evidence>
<dbReference type="GO" id="GO:0003677">
    <property type="term" value="F:DNA binding"/>
    <property type="evidence" value="ECO:0007669"/>
    <property type="project" value="UniProtKB-KW"/>
</dbReference>
<organism evidence="6 7">
    <name type="scientific">Bradyrhizobium vignae</name>
    <dbReference type="NCBI Taxonomy" id="1549949"/>
    <lineage>
        <taxon>Bacteria</taxon>
        <taxon>Pseudomonadati</taxon>
        <taxon>Pseudomonadota</taxon>
        <taxon>Alphaproteobacteria</taxon>
        <taxon>Hyphomicrobiales</taxon>
        <taxon>Nitrobacteraceae</taxon>
        <taxon>Bradyrhizobium</taxon>
    </lineage>
</organism>
<evidence type="ECO:0000313" key="6">
    <source>
        <dbReference type="EMBL" id="SPP95992.1"/>
    </source>
</evidence>
<dbReference type="PANTHER" id="PTHR30136">
    <property type="entry name" value="HELIX-TURN-HELIX TRANSCRIPTIONAL REGULATOR, ICLR FAMILY"/>
    <property type="match status" value="1"/>
</dbReference>
<dbReference type="GO" id="GO:0045892">
    <property type="term" value="P:negative regulation of DNA-templated transcription"/>
    <property type="evidence" value="ECO:0007669"/>
    <property type="project" value="TreeGrafter"/>
</dbReference>
<keyword evidence="2" id="KW-0238">DNA-binding</keyword>
<gene>
    <name evidence="6" type="ORF">BRAD3257_5031</name>
</gene>
<evidence type="ECO:0000256" key="1">
    <source>
        <dbReference type="ARBA" id="ARBA00023015"/>
    </source>
</evidence>
<name>A0A2U3Q3M2_9BRAD</name>
<evidence type="ECO:0000259" key="4">
    <source>
        <dbReference type="PROSITE" id="PS51077"/>
    </source>
</evidence>
<dbReference type="InterPro" id="IPR036388">
    <property type="entry name" value="WH-like_DNA-bd_sf"/>
</dbReference>
<dbReference type="Gene3D" id="3.30.450.40">
    <property type="match status" value="1"/>
</dbReference>
<dbReference type="RefSeq" id="WP_122403661.1">
    <property type="nucleotide sequence ID" value="NZ_LS398110.1"/>
</dbReference>
<feature type="domain" description="HTH iclR-type" evidence="4">
    <location>
        <begin position="22"/>
        <end position="82"/>
    </location>
</feature>
<sequence>MASSKPRYCRPIAEEKLNRNFVTAFARGLAVIQSFGAENRAMTLAQVAERTGMDRAVARRLLLTLVELGFARLHERRFELTTRVLRLAYSFLSSAGFGASLQPFLDQLARSIGETVSLAVLDEAEVVFVARSDIPGRRLSYVVTTGMRLPAFSSASGRVLLAYKPRVEVERLLARTRIVRHTRHTVMLKREILSLIVESKVKGYCINYEELEDGLVSVSVPVFNRAGLVVATLNASTSSARANREKLAGEFVSKLKGMAGELSSMLP</sequence>
<dbReference type="PANTHER" id="PTHR30136:SF34">
    <property type="entry name" value="TRANSCRIPTIONAL REGULATOR"/>
    <property type="match status" value="1"/>
</dbReference>
<dbReference type="Proteomes" id="UP000246085">
    <property type="component" value="Chromosome BRAD3257"/>
</dbReference>
<dbReference type="SUPFAM" id="SSF46785">
    <property type="entry name" value="Winged helix' DNA-binding domain"/>
    <property type="match status" value="1"/>
</dbReference>
<reference evidence="6 7" key="1">
    <citation type="submission" date="2018-03" db="EMBL/GenBank/DDBJ databases">
        <authorList>
            <person name="Gully D."/>
        </authorList>
    </citation>
    <scope>NUCLEOTIDE SEQUENCE [LARGE SCALE GENOMIC DNA]</scope>
    <source>
        <strain evidence="6">ORS3257</strain>
    </source>
</reference>
<dbReference type="EMBL" id="LS398110">
    <property type="protein sequence ID" value="SPP95992.1"/>
    <property type="molecule type" value="Genomic_DNA"/>
</dbReference>
<evidence type="ECO:0000313" key="7">
    <source>
        <dbReference type="Proteomes" id="UP000246085"/>
    </source>
</evidence>
<protein>
    <submittedName>
        <fullName evidence="6">Beta-ketoadipate pathway transcriptional regulator, PcaR/PcaU/PobR family</fullName>
    </submittedName>
</protein>
<dbReference type="AlphaFoldDB" id="A0A2U3Q3M2"/>
<dbReference type="InterPro" id="IPR014757">
    <property type="entry name" value="Tscrpt_reg_IclR_C"/>
</dbReference>
<dbReference type="SUPFAM" id="SSF55781">
    <property type="entry name" value="GAF domain-like"/>
    <property type="match status" value="1"/>
</dbReference>
<proteinExistence type="predicted"/>
<dbReference type="PROSITE" id="PS51078">
    <property type="entry name" value="ICLR_ED"/>
    <property type="match status" value="1"/>
</dbReference>
<keyword evidence="1" id="KW-0805">Transcription regulation</keyword>
<feature type="domain" description="IclR-ED" evidence="5">
    <location>
        <begin position="83"/>
        <end position="267"/>
    </location>
</feature>
<dbReference type="Pfam" id="PF01614">
    <property type="entry name" value="IclR_C"/>
    <property type="match status" value="1"/>
</dbReference>